<evidence type="ECO:0000313" key="6">
    <source>
        <dbReference type="Proteomes" id="UP001374803"/>
    </source>
</evidence>
<feature type="domain" description="DUF6531" evidence="3">
    <location>
        <begin position="2"/>
        <end position="88"/>
    </location>
</feature>
<dbReference type="Gene3D" id="2.180.10.10">
    <property type="entry name" value="RHS repeat-associated core"/>
    <property type="match status" value="3"/>
</dbReference>
<evidence type="ECO:0000256" key="2">
    <source>
        <dbReference type="SAM" id="MobiDB-lite"/>
    </source>
</evidence>
<evidence type="ECO:0000259" key="3">
    <source>
        <dbReference type="Pfam" id="PF20148"/>
    </source>
</evidence>
<dbReference type="NCBIfam" id="TIGR03696">
    <property type="entry name" value="Rhs_assc_core"/>
    <property type="match status" value="1"/>
</dbReference>
<dbReference type="EMBL" id="CP089983">
    <property type="protein sequence ID" value="WXB09785.1"/>
    <property type="molecule type" value="Genomic_DNA"/>
</dbReference>
<protein>
    <submittedName>
        <fullName evidence="5">DUF6531 domain-containing protein</fullName>
    </submittedName>
</protein>
<dbReference type="InterPro" id="IPR006530">
    <property type="entry name" value="YD"/>
</dbReference>
<dbReference type="InterPro" id="IPR031325">
    <property type="entry name" value="RHS_repeat"/>
</dbReference>
<dbReference type="InterPro" id="IPR022385">
    <property type="entry name" value="Rhs_assc_core"/>
</dbReference>
<dbReference type="InterPro" id="IPR045351">
    <property type="entry name" value="DUF6531"/>
</dbReference>
<feature type="domain" description="Teneurin-like YD-shell" evidence="4">
    <location>
        <begin position="820"/>
        <end position="1017"/>
    </location>
</feature>
<dbReference type="Pfam" id="PF25023">
    <property type="entry name" value="TEN_YD-shell"/>
    <property type="match status" value="2"/>
</dbReference>
<dbReference type="Pfam" id="PF20148">
    <property type="entry name" value="DUF6531"/>
    <property type="match status" value="1"/>
</dbReference>
<organism evidence="5 6">
    <name type="scientific">Pendulispora rubella</name>
    <dbReference type="NCBI Taxonomy" id="2741070"/>
    <lineage>
        <taxon>Bacteria</taxon>
        <taxon>Pseudomonadati</taxon>
        <taxon>Myxococcota</taxon>
        <taxon>Myxococcia</taxon>
        <taxon>Myxococcales</taxon>
        <taxon>Sorangiineae</taxon>
        <taxon>Pendulisporaceae</taxon>
        <taxon>Pendulispora</taxon>
    </lineage>
</organism>
<dbReference type="InterPro" id="IPR011044">
    <property type="entry name" value="Quino_amine_DH_bsu"/>
</dbReference>
<evidence type="ECO:0000259" key="4">
    <source>
        <dbReference type="Pfam" id="PF25023"/>
    </source>
</evidence>
<feature type="domain" description="Teneurin-like YD-shell" evidence="4">
    <location>
        <begin position="156"/>
        <end position="320"/>
    </location>
</feature>
<feature type="compositionally biased region" description="Basic and acidic residues" evidence="2">
    <location>
        <begin position="1064"/>
        <end position="1073"/>
    </location>
</feature>
<reference evidence="5" key="1">
    <citation type="submission" date="2021-12" db="EMBL/GenBank/DDBJ databases">
        <title>Discovery of the Pendulisporaceae a myxobacterial family with distinct sporulation behavior and unique specialized metabolism.</title>
        <authorList>
            <person name="Garcia R."/>
            <person name="Popoff A."/>
            <person name="Bader C.D."/>
            <person name="Loehr J."/>
            <person name="Walesch S."/>
            <person name="Walt C."/>
            <person name="Boldt J."/>
            <person name="Bunk B."/>
            <person name="Haeckl F.J.F.P.J."/>
            <person name="Gunesch A.P."/>
            <person name="Birkelbach J."/>
            <person name="Nuebel U."/>
            <person name="Pietschmann T."/>
            <person name="Bach T."/>
            <person name="Mueller R."/>
        </authorList>
    </citation>
    <scope>NUCLEOTIDE SEQUENCE</scope>
    <source>
        <strain evidence="5">MSr11367</strain>
    </source>
</reference>
<feature type="region of interest" description="Disordered" evidence="2">
    <location>
        <begin position="1042"/>
        <end position="1089"/>
    </location>
</feature>
<proteinExistence type="predicted"/>
<dbReference type="SUPFAM" id="SSF69304">
    <property type="entry name" value="Tricorn protease N-terminal domain"/>
    <property type="match status" value="1"/>
</dbReference>
<dbReference type="NCBIfam" id="TIGR01643">
    <property type="entry name" value="YD_repeat_2x"/>
    <property type="match status" value="7"/>
</dbReference>
<dbReference type="RefSeq" id="WP_394839458.1">
    <property type="nucleotide sequence ID" value="NZ_CP089929.1"/>
</dbReference>
<dbReference type="InterPro" id="IPR050708">
    <property type="entry name" value="T6SS_VgrG/RHS"/>
</dbReference>
<evidence type="ECO:0000313" key="5">
    <source>
        <dbReference type="EMBL" id="WXB09785.1"/>
    </source>
</evidence>
<sequence>MGHPVDVASGAFFDSVEDIALPGAVPLVLGRTYNTDFLASEAGPLMAAAEDARLLPFGPGWRADWQSELHRTLDGFKYARNDGAVFSFVERRDVRFEQNGRLLSPADGLELRRIDEERVRIIGYGQERAPYALVFRKGTGNRYHLMSIERTSAARLDFVYDAAGRVTSMIQCREQRELLLQYDAWGHVVRADLRFPDRSTRFAAGYVYDRAGRLVEVHDFDGPVASYEYDEQGRIVRETKRGGSIYTVRYRRDGRCYYVSGTDRYQERTLQFDLARRATAVYDSHGARTIYEWNQSGQVLQETSPLGNCKRFEYDDFGRPIAETSASGIMIRTEYDEIGRVAACRFPGGRSETYAYDAEHRLVSIVDSSGLRVSLSYDNEHNLTEVLTGSSKPWRYAYNEYAELTQVEDGLGIRETIGYDIYGNITFATTGAGAVWQYQYNALGQIIATTNPLGGTTTTEYDVSGRPIRNIGFDGRVWESYFNPHENTVRKVRPDGSVTMFQLNSCGQITDVQLPDGRHLQVFWGREPGELVALRNSRGDDYTVRYDMDGRLVERCTFDGRRILIEWKAELMKAFTDAKGQRFEFEHDAAGRVVKRTCPDGETEYVYTARGELAEINGPDGVVKLGYDERGLCVTEDQDGIGLVREFDDLGRLLKLEAAGDETRYEWSSNNDLMTLSRGALQVTFQRDAMGNELSRTLPGAGVFAQTYDRVGRLLSQTFTPSQRSSQAGVFSRSYSYEARGKIAGIDDSLRGQTAFLYDPNGSLLAALRQNGISDFYEVDGEGNRYNQAHGSRGDEVLAALRTGARLPQAAAHGGATLATTTYDQNGRLVCVEAIGHKLEYEYDANGCVISKTETDANGVRTLRLAWNARGQLVEATPPDGRTWRYRYDGCGRRIEKRTPEGRVWRYVWNCSQVVQVLCDDEVVERCAYDPSGGPAIVRDDGEVHYLLPDQICGTSEMVNAKGELEWAASKGTWGEGFRSGPGGTPFFGQVLDEETGLHYNVFRYYDPDIGRYISPDPADIAGGWNVYAAIRSPIDEYDELGLAPRQPSGRYSGPYYQNKRGSRHYEPDDPSKSDLNATRSRSGKGYTFRTDQQIENNERGLYASTTAEGGVTATRVTGFNDEKREMAFFNGDWREGGSRHDPDKFGQIGNDHWSHSEMWAFTHLIDHADPNKGNRSKPIRITICRPPCGKNVRGCSTVVAGLAQELADKAKRTVILVHPPGRKRTAYPPCAGES</sequence>
<dbReference type="InterPro" id="IPR056823">
    <property type="entry name" value="TEN-like_YD-shell"/>
</dbReference>
<dbReference type="Pfam" id="PF05593">
    <property type="entry name" value="RHS_repeat"/>
    <property type="match status" value="3"/>
</dbReference>
<name>A0ABZ2LGA3_9BACT</name>
<dbReference type="Proteomes" id="UP001374803">
    <property type="component" value="Chromosome"/>
</dbReference>
<accession>A0ABZ2LGA3</accession>
<gene>
    <name evidence="5" type="ORF">LVJ94_21460</name>
</gene>
<keyword evidence="1" id="KW-0677">Repeat</keyword>
<dbReference type="PANTHER" id="PTHR32305:SF15">
    <property type="entry name" value="PROTEIN RHSA-RELATED"/>
    <property type="match status" value="1"/>
</dbReference>
<evidence type="ECO:0000256" key="1">
    <source>
        <dbReference type="ARBA" id="ARBA00022737"/>
    </source>
</evidence>
<keyword evidence="6" id="KW-1185">Reference proteome</keyword>
<dbReference type="PANTHER" id="PTHR32305">
    <property type="match status" value="1"/>
</dbReference>
<dbReference type="SUPFAM" id="SSF50969">
    <property type="entry name" value="YVTN repeat-like/Quinoprotein amine dehydrogenase"/>
    <property type="match status" value="1"/>
</dbReference>